<dbReference type="EMBL" id="PEBD01000010">
    <property type="protein sequence ID" value="PHV65591.1"/>
    <property type="molecule type" value="Genomic_DNA"/>
</dbReference>
<evidence type="ECO:0000313" key="1">
    <source>
        <dbReference type="EMBL" id="PHV65591.1"/>
    </source>
</evidence>
<evidence type="ECO:0000313" key="2">
    <source>
        <dbReference type="Proteomes" id="UP000225108"/>
    </source>
</evidence>
<accession>A0A2G3PIF5</accession>
<proteinExistence type="predicted"/>
<sequence>MGRVVIIWFNGCPGAGKTSAAEVLHGLTGVHTINLEKIGRMLQRFTGVDDYQYSAIWQTIARRAPVSMARLFGHVVVDMTLLDPGVRLRTIDVIKDADEKLVEIFLHADRENLSSRIRDRGGVSVDWCLSNLERFMAYGIPACAEIVLVTDDLELKDIRTVVADACTPLLSRSGSANLAIRHSSLQESIGGLSG</sequence>
<comment type="caution">
    <text evidence="1">The sequence shown here is derived from an EMBL/GenBank/DDBJ whole genome shotgun (WGS) entry which is preliminary data.</text>
</comment>
<dbReference type="InterPro" id="IPR027417">
    <property type="entry name" value="P-loop_NTPase"/>
</dbReference>
<organism evidence="1 2">
    <name type="scientific">Williamsia marianensis</name>
    <dbReference type="NCBI Taxonomy" id="85044"/>
    <lineage>
        <taxon>Bacteria</taxon>
        <taxon>Bacillati</taxon>
        <taxon>Actinomycetota</taxon>
        <taxon>Actinomycetes</taxon>
        <taxon>Mycobacteriales</taxon>
        <taxon>Nocardiaceae</taxon>
        <taxon>Williamsia</taxon>
    </lineage>
</organism>
<dbReference type="Gene3D" id="3.40.50.300">
    <property type="entry name" value="P-loop containing nucleotide triphosphate hydrolases"/>
    <property type="match status" value="1"/>
</dbReference>
<name>A0A2G3PIF5_WILMA</name>
<gene>
    <name evidence="1" type="ORF">CSW57_17765</name>
</gene>
<dbReference type="SUPFAM" id="SSF52540">
    <property type="entry name" value="P-loop containing nucleoside triphosphate hydrolases"/>
    <property type="match status" value="1"/>
</dbReference>
<dbReference type="AlphaFoldDB" id="A0A2G3PIF5"/>
<dbReference type="Proteomes" id="UP000225108">
    <property type="component" value="Unassembled WGS sequence"/>
</dbReference>
<protein>
    <recommendedName>
        <fullName evidence="3">AAA domain-containing protein</fullName>
    </recommendedName>
</protein>
<dbReference type="Pfam" id="PF13671">
    <property type="entry name" value="AAA_33"/>
    <property type="match status" value="1"/>
</dbReference>
<evidence type="ECO:0008006" key="3">
    <source>
        <dbReference type="Google" id="ProtNLM"/>
    </source>
</evidence>
<reference evidence="1 2" key="1">
    <citation type="submission" date="2017-10" db="EMBL/GenBank/DDBJ databases">
        <title>The draft genome sequence of Williamsia sp. BULT 1.1 isolated from the semi-arid grassland soils from South Africa.</title>
        <authorList>
            <person name="Kabwe M.H."/>
            <person name="Govender N."/>
            <person name="Mutseka Lunga P."/>
            <person name="Vikram S."/>
            <person name="Makhalanyane T.P."/>
        </authorList>
    </citation>
    <scope>NUCLEOTIDE SEQUENCE [LARGE SCALE GENOMIC DNA]</scope>
    <source>
        <strain evidence="1 2">BULT 1.1</strain>
    </source>
</reference>